<evidence type="ECO:0000313" key="2">
    <source>
        <dbReference type="EMBL" id="ASV74404.1"/>
    </source>
</evidence>
<sequence>MNKLESEAQVEIWHGTSDPRTFRIPSGGLVPVFATTSPVVKVRAGSSALEERVELNTIYELALRGESIVLRQVHVGNLRPGVWIAPSQKIDQRRVTIPVALFVDEEQPAVREVWEPRLRRQVEEASRFVEWFCGVRFEIVTVGTWTSDNTVQSVESLLDDFRRKVRPDGVLLVLGVSSQLRVAGNGEFHYPLALFEPHLVIPDVQQTYTAQMQLMTLIHSFGHFLGAVDVTDVPSVMNPAQKTLHAEKDKPDYFDPLNTLVMNLVADELAFRNVRQIRELSSSTRNYLLAIYRYLGYRSRRPDAQRLLARFEETPVQYERFVAEWTDGSLLTGPEILGWGDPSDVPELAGRKLFADDIRVRWIVDTQAGPETVPAEGFVEFVGGDRLPGKVVSARPAEIKDNRTWPARLSVYPYSRVYWPDGQFQDHVDVFATAVKRVVWKSVEKEYQPGWAFLADGRRIRYRAVQWTEKGVRLLTDEGIQQLAFDELAELHLPGLDPWESVIRARVGLITEPDDILMEIDCADGMRVTTSLKRFVPRARGDKSVPDNWYHMVQPPWSVQPLWIPYRAVVWRRFYGPGEVPLTRLQELSYQEASTLGGRWGYHLDANLLGRPLHSAGRLYGWGLGVTSGTQIAYPLHPWVSSVRVQLGIDSEAGDGGCIRGEVALTGATTETLARSPVLVGSRQVFEPGEISLAGKNLQNAQLVLKVDEAEDGRPPAADPWNIRDLANWLEPTLVVDTEKLLPEVRRRQMSLFPCWEGWRIVAPETDALQGPQVVSYLDQSGNPAEFRWLHVFRGQFAIERTILLAADGQTLEVLVCRPPGTSAVRLEALADGQSLGDITVPERGGGALPEPFRVDISQFKGRKVTIQISLRTESPAQEARCEWYLLRVIRAISGNTVQR</sequence>
<feature type="domain" description="Glycosyl hydrolase family 98 putative carbohydrate-binding module" evidence="1">
    <location>
        <begin position="579"/>
        <end position="736"/>
    </location>
</feature>
<dbReference type="AlphaFoldDB" id="A0A286REL1"/>
<dbReference type="InterPro" id="IPR013222">
    <property type="entry name" value="Glyco_hyd_98_carb-bd"/>
</dbReference>
<reference evidence="2 3" key="1">
    <citation type="journal article" name="Front. Microbiol.">
        <title>Sugar Metabolism of the First Thermophilic Planctomycete Thermogutta terrifontis: Comparative Genomic and Transcriptomic Approaches.</title>
        <authorList>
            <person name="Elcheninov A.G."/>
            <person name="Menzel P."/>
            <person name="Gudbergsdottir S.R."/>
            <person name="Slesarev A.I."/>
            <person name="Kadnikov V.V."/>
            <person name="Krogh A."/>
            <person name="Bonch-Osmolovskaya E.A."/>
            <person name="Peng X."/>
            <person name="Kublanov I.V."/>
        </authorList>
    </citation>
    <scope>NUCLEOTIDE SEQUENCE [LARGE SCALE GENOMIC DNA]</scope>
    <source>
        <strain evidence="2 3">R1</strain>
    </source>
</reference>
<dbReference type="SUPFAM" id="SSF49785">
    <property type="entry name" value="Galactose-binding domain-like"/>
    <property type="match status" value="1"/>
</dbReference>
<accession>A0A286REL1</accession>
<gene>
    <name evidence="2" type="ORF">THTE_1802</name>
</gene>
<keyword evidence="3" id="KW-1185">Reference proteome</keyword>
<proteinExistence type="predicted"/>
<dbReference type="Pfam" id="PF08305">
    <property type="entry name" value="NPCBM"/>
    <property type="match status" value="1"/>
</dbReference>
<dbReference type="InterPro" id="IPR008979">
    <property type="entry name" value="Galactose-bd-like_sf"/>
</dbReference>
<protein>
    <submittedName>
        <fullName evidence="2">Putative tolQ-type transport protein</fullName>
    </submittedName>
</protein>
<name>A0A286REL1_9BACT</name>
<evidence type="ECO:0000259" key="1">
    <source>
        <dbReference type="SMART" id="SM00776"/>
    </source>
</evidence>
<organism evidence="2 3">
    <name type="scientific">Thermogutta terrifontis</name>
    <dbReference type="NCBI Taxonomy" id="1331910"/>
    <lineage>
        <taxon>Bacteria</taxon>
        <taxon>Pseudomonadati</taxon>
        <taxon>Planctomycetota</taxon>
        <taxon>Planctomycetia</taxon>
        <taxon>Pirellulales</taxon>
        <taxon>Thermoguttaceae</taxon>
        <taxon>Thermogutta</taxon>
    </lineage>
</organism>
<dbReference type="Proteomes" id="UP000215086">
    <property type="component" value="Chromosome"/>
</dbReference>
<evidence type="ECO:0000313" key="3">
    <source>
        <dbReference type="Proteomes" id="UP000215086"/>
    </source>
</evidence>
<dbReference type="KEGG" id="ttf:THTE_1802"/>
<dbReference type="SMART" id="SM00776">
    <property type="entry name" value="NPCBM"/>
    <property type="match status" value="1"/>
</dbReference>
<dbReference type="EMBL" id="CP018477">
    <property type="protein sequence ID" value="ASV74404.1"/>
    <property type="molecule type" value="Genomic_DNA"/>
</dbReference>